<name>A0A1H1A8Z3_9ACTN</name>
<evidence type="ECO:0000313" key="3">
    <source>
        <dbReference type="Proteomes" id="UP000217103"/>
    </source>
</evidence>
<dbReference type="PANTHER" id="PTHR43433:SF5">
    <property type="entry name" value="AB HYDROLASE-1 DOMAIN-CONTAINING PROTEIN"/>
    <property type="match status" value="1"/>
</dbReference>
<dbReference type="Proteomes" id="UP000217103">
    <property type="component" value="Unassembled WGS sequence"/>
</dbReference>
<dbReference type="EMBL" id="FNKK01000002">
    <property type="protein sequence ID" value="SDQ36198.1"/>
    <property type="molecule type" value="Genomic_DNA"/>
</dbReference>
<dbReference type="PRINTS" id="PR00111">
    <property type="entry name" value="ABHYDROLASE"/>
</dbReference>
<dbReference type="Gene3D" id="3.40.50.1820">
    <property type="entry name" value="alpha/beta hydrolase"/>
    <property type="match status" value="1"/>
</dbReference>
<organism evidence="2 3">
    <name type="scientific">Thermostaphylospora chromogena</name>
    <dbReference type="NCBI Taxonomy" id="35622"/>
    <lineage>
        <taxon>Bacteria</taxon>
        <taxon>Bacillati</taxon>
        <taxon>Actinomycetota</taxon>
        <taxon>Actinomycetes</taxon>
        <taxon>Streptosporangiales</taxon>
        <taxon>Thermomonosporaceae</taxon>
        <taxon>Thermostaphylospora</taxon>
    </lineage>
</organism>
<dbReference type="InterPro" id="IPR029058">
    <property type="entry name" value="AB_hydrolase_fold"/>
</dbReference>
<gene>
    <name evidence="2" type="ORF">SAMN04489764_0385</name>
</gene>
<protein>
    <submittedName>
        <fullName evidence="2">3-oxoadipate enol-lactonase</fullName>
    </submittedName>
</protein>
<reference evidence="2 3" key="1">
    <citation type="submission" date="2016-10" db="EMBL/GenBank/DDBJ databases">
        <authorList>
            <person name="de Groot N.N."/>
        </authorList>
    </citation>
    <scope>NUCLEOTIDE SEQUENCE [LARGE SCALE GENOMIC DNA]</scope>
    <source>
        <strain evidence="2 3">DSM 43794</strain>
    </source>
</reference>
<dbReference type="SUPFAM" id="SSF53474">
    <property type="entry name" value="alpha/beta-Hydrolases"/>
    <property type="match status" value="1"/>
</dbReference>
<feature type="domain" description="AB hydrolase-1" evidence="1">
    <location>
        <begin position="16"/>
        <end position="242"/>
    </location>
</feature>
<dbReference type="RefSeq" id="WP_093257277.1">
    <property type="nucleotide sequence ID" value="NZ_FNKK01000002.1"/>
</dbReference>
<evidence type="ECO:0000313" key="2">
    <source>
        <dbReference type="EMBL" id="SDQ36198.1"/>
    </source>
</evidence>
<dbReference type="OrthoDB" id="9802489at2"/>
<dbReference type="InterPro" id="IPR000073">
    <property type="entry name" value="AB_hydrolase_1"/>
</dbReference>
<dbReference type="GO" id="GO:0042952">
    <property type="term" value="P:beta-ketoadipate pathway"/>
    <property type="evidence" value="ECO:0007669"/>
    <property type="project" value="InterPro"/>
</dbReference>
<keyword evidence="3" id="KW-1185">Reference proteome</keyword>
<dbReference type="AlphaFoldDB" id="A0A1H1A8Z3"/>
<dbReference type="Pfam" id="PF00561">
    <property type="entry name" value="Abhydrolase_1"/>
    <property type="match status" value="1"/>
</dbReference>
<dbReference type="InterPro" id="IPR026968">
    <property type="entry name" value="PcaD/CatD"/>
</dbReference>
<dbReference type="GO" id="GO:0047570">
    <property type="term" value="F:3-oxoadipate enol-lactonase activity"/>
    <property type="evidence" value="ECO:0007669"/>
    <property type="project" value="InterPro"/>
</dbReference>
<proteinExistence type="predicted"/>
<evidence type="ECO:0000259" key="1">
    <source>
        <dbReference type="Pfam" id="PF00561"/>
    </source>
</evidence>
<sequence>MPVLPHHEIIGAPDAPPLILASALGAAGRMWDPQRAALAERFRVIVYDHRGHGRSPVPPGPYTLDDLGGDVLALLDHLGLSSVRFAGLSLGGMVGMWLASHAPERVERLALLCTSARLGTPEVWRERAEAVRRGGTAAVADAVLERWFTPDLRRRSPETVAAVRETFLSTPAEGYAACCAAIETMDLTGDLASITAPTLVLAAKDDPSTPVEPHAKTIADGIAGARLVIVPDAAHLVNVERPDVVTRHLLDHFLGES</sequence>
<dbReference type="InterPro" id="IPR018030">
    <property type="entry name" value="Fimbrial_membr_usher_CS"/>
</dbReference>
<dbReference type="STRING" id="35622.SAMN04489764_0385"/>
<dbReference type="PANTHER" id="PTHR43433">
    <property type="entry name" value="HYDROLASE, ALPHA/BETA FOLD FAMILY PROTEIN"/>
    <property type="match status" value="1"/>
</dbReference>
<dbReference type="NCBIfam" id="TIGR02427">
    <property type="entry name" value="protocat_pcaD"/>
    <property type="match status" value="1"/>
</dbReference>
<accession>A0A1H1A8Z3</accession>
<dbReference type="InterPro" id="IPR050471">
    <property type="entry name" value="AB_hydrolase"/>
</dbReference>
<dbReference type="PROSITE" id="PS01151">
    <property type="entry name" value="FIMBRIAL_USHER"/>
    <property type="match status" value="1"/>
</dbReference>